<dbReference type="Proteomes" id="UP000008227">
    <property type="component" value="Chromosome 16"/>
</dbReference>
<reference evidence="2" key="2">
    <citation type="journal article" date="2020" name="Gigascience">
        <title>An improved pig reference genome sequence to enable pig genetics and genomics research.</title>
        <authorList>
            <person name="Warr A."/>
            <person name="Affara N."/>
            <person name="Aken B."/>
            <person name="Beiki H."/>
            <person name="Bickhart D.M."/>
            <person name="Billis K."/>
            <person name="Chow W."/>
            <person name="Eory L."/>
            <person name="Finlayson H.A."/>
            <person name="Flicek P."/>
            <person name="Giron C.G."/>
            <person name="Griffin D.K."/>
            <person name="Hall R."/>
            <person name="Hannum G."/>
            <person name="Hourlier T."/>
            <person name="Howe K."/>
            <person name="Hume D.A."/>
            <person name="Izuogu O."/>
            <person name="Kim K."/>
            <person name="Koren S."/>
            <person name="Liu H."/>
            <person name="Manchanda N."/>
            <person name="Martin F.J."/>
            <person name="Nonneman D.J."/>
            <person name="O'Connor R.E."/>
            <person name="Phillippy A.M."/>
            <person name="Rohrer G.A."/>
            <person name="Rosen B.D."/>
            <person name="Rund L.A."/>
            <person name="Sargent C.A."/>
            <person name="Schook L.B."/>
            <person name="Schroeder S.G."/>
            <person name="Schwartz A.S."/>
            <person name="Skinner B.M."/>
            <person name="Talbot R."/>
            <person name="Tseng E."/>
            <person name="Tuggle C.K."/>
            <person name="Watson M."/>
            <person name="Smith T.P.L."/>
            <person name="Archibald A.L."/>
        </authorList>
    </citation>
    <scope>NUCLEOTIDE SEQUENCE [LARGE SCALE GENOMIC DNA]</scope>
    <source>
        <strain evidence="2">Duroc</strain>
    </source>
</reference>
<organism evidence="2 3">
    <name type="scientific">Sus scrofa</name>
    <name type="common">Pig</name>
    <dbReference type="NCBI Taxonomy" id="9823"/>
    <lineage>
        <taxon>Eukaryota</taxon>
        <taxon>Metazoa</taxon>
        <taxon>Chordata</taxon>
        <taxon>Craniata</taxon>
        <taxon>Vertebrata</taxon>
        <taxon>Euteleostomi</taxon>
        <taxon>Mammalia</taxon>
        <taxon>Eutheria</taxon>
        <taxon>Laurasiatheria</taxon>
        <taxon>Artiodactyla</taxon>
        <taxon>Suina</taxon>
        <taxon>Suidae</taxon>
        <taxon>Sus</taxon>
    </lineage>
</organism>
<reference evidence="3" key="1">
    <citation type="submission" date="2009-11" db="EMBL/GenBank/DDBJ databases">
        <authorList>
            <consortium name="Porcine genome sequencing project"/>
        </authorList>
    </citation>
    <scope>NUCLEOTIDE SEQUENCE [LARGE SCALE GENOMIC DNA]</scope>
    <source>
        <strain evidence="3">Duroc</strain>
    </source>
</reference>
<name>A0A5G2QWX2_PIG</name>
<evidence type="ECO:0000313" key="3">
    <source>
        <dbReference type="Proteomes" id="UP000008227"/>
    </source>
</evidence>
<sequence>MAFRNVPFRSEVLAWDADSLADYFKKLFSIGPALCDSKGTLFCRGWPQSRGPRQFLHFRESQGLNYKDCEKAVRKHHIDGPRFLNLAENDIQKFPKLRVPILSKLSQEINKNEERRSIFTRKPQVQRFPEETESHEEDNGGWSSFVSTGQAVLPPCSGFQSNSVIRNVPNARRSKAQIEPPRGQIMRSVKGRG</sequence>
<dbReference type="VGNC" id="VGNC:89664">
    <property type="gene designation" value="LCP2"/>
</dbReference>
<evidence type="ECO:0000313" key="4">
    <source>
        <dbReference type="VGNC" id="VGNC:89664"/>
    </source>
</evidence>
<reference evidence="2" key="4">
    <citation type="submission" date="2025-09" db="UniProtKB">
        <authorList>
            <consortium name="Ensembl"/>
        </authorList>
    </citation>
    <scope>IDENTIFICATION</scope>
</reference>
<dbReference type="Gene3D" id="1.10.150.50">
    <property type="entry name" value="Transcription Factor, Ets-1"/>
    <property type="match status" value="1"/>
</dbReference>
<reference evidence="2" key="3">
    <citation type="submission" date="2025-08" db="UniProtKB">
        <authorList>
            <consortium name="Ensembl"/>
        </authorList>
    </citation>
    <scope>IDENTIFICATION</scope>
</reference>
<evidence type="ECO:0000256" key="1">
    <source>
        <dbReference type="SAM" id="MobiDB-lite"/>
    </source>
</evidence>
<keyword evidence="3" id="KW-1185">Reference proteome</keyword>
<gene>
    <name evidence="2 4" type="primary">LCP2</name>
</gene>
<dbReference type="GeneTree" id="ENSGT00940000156835"/>
<dbReference type="Bgee" id="ENSSSCG00000017006">
    <property type="expression patterns" value="Expressed in spleen and 40 other cell types or tissues"/>
</dbReference>
<dbReference type="Ensembl" id="ENSSSCT00000071852.2">
    <property type="protein sequence ID" value="ENSSSCP00000068645.1"/>
    <property type="gene ID" value="ENSSSCG00000017006.5"/>
</dbReference>
<accession>A0A5G2QWX2</accession>
<dbReference type="AlphaFoldDB" id="A0A5G2QWX2"/>
<protein>
    <submittedName>
        <fullName evidence="2">Lymphocyte cytosolic protein 2</fullName>
    </submittedName>
</protein>
<feature type="region of interest" description="Disordered" evidence="1">
    <location>
        <begin position="164"/>
        <end position="193"/>
    </location>
</feature>
<dbReference type="InterPro" id="IPR013761">
    <property type="entry name" value="SAM/pointed_sf"/>
</dbReference>
<evidence type="ECO:0000313" key="2">
    <source>
        <dbReference type="Ensembl" id="ENSSSCP00000068645.1"/>
    </source>
</evidence>
<proteinExistence type="predicted"/>
<feature type="region of interest" description="Disordered" evidence="1">
    <location>
        <begin position="125"/>
        <end position="144"/>
    </location>
</feature>
<dbReference type="ExpressionAtlas" id="A0A5G2QWX2">
    <property type="expression patterns" value="baseline and differential"/>
</dbReference>